<evidence type="ECO:0000256" key="2">
    <source>
        <dbReference type="ARBA" id="ARBA00022448"/>
    </source>
</evidence>
<gene>
    <name evidence="14" type="primary">yidC1</name>
    <name evidence="12" type="synonym">yidC</name>
    <name evidence="14" type="ORF">GCM10010978_08050</name>
</gene>
<comment type="caution">
    <text evidence="14">The sequence shown here is derived from an EMBL/GenBank/DDBJ whole genome shotgun (WGS) entry which is preliminary data.</text>
</comment>
<evidence type="ECO:0000256" key="6">
    <source>
        <dbReference type="ARBA" id="ARBA00022927"/>
    </source>
</evidence>
<evidence type="ECO:0000256" key="1">
    <source>
        <dbReference type="ARBA" id="ARBA00004651"/>
    </source>
</evidence>
<keyword evidence="15" id="KW-1185">Reference proteome</keyword>
<accession>A0A8J3EIK9</accession>
<dbReference type="PROSITE" id="PS51257">
    <property type="entry name" value="PROKAR_LIPOPROTEIN"/>
    <property type="match status" value="1"/>
</dbReference>
<feature type="transmembrane region" description="Helical" evidence="12">
    <location>
        <begin position="210"/>
        <end position="228"/>
    </location>
</feature>
<proteinExistence type="inferred from homology"/>
<evidence type="ECO:0000256" key="11">
    <source>
        <dbReference type="ARBA" id="ARBA00023288"/>
    </source>
</evidence>
<evidence type="ECO:0000256" key="3">
    <source>
        <dbReference type="ARBA" id="ARBA00022475"/>
    </source>
</evidence>
<sequence length="264" mass="29646">MEKQSVFSFLKKNFFAPALLFLAGCTAAEPIHADSSGFFDQYFVYPFSLFIKGIAGLLNDNYGLAIILLTVTIRLALMPFFLRQTRSSLQIKEKYDALKPELTAIQNKYKNKQSQNAQLEMQRELMKAYQKHHINPLASAAGCLPIILQFPILIGFYYAILRTPEISAHSFLWFDLGSRDFILTVIAICVYFIQFKAAQIGMSVKVKQQMAIIGVISPAVIGIISLNSPAVLPLYWSVSGIFMIGQTIMLRRIHAAAEKNKQPV</sequence>
<keyword evidence="10 12" id="KW-0143">Chaperone</keyword>
<dbReference type="InterPro" id="IPR028055">
    <property type="entry name" value="YidC/Oxa/ALB_C"/>
</dbReference>
<dbReference type="InterPro" id="IPR023060">
    <property type="entry name" value="YidC/YidC1/YidC2_Firmicutes"/>
</dbReference>
<feature type="transmembrane region" description="Helical" evidence="12">
    <location>
        <begin position="62"/>
        <end position="82"/>
    </location>
</feature>
<evidence type="ECO:0000256" key="4">
    <source>
        <dbReference type="ARBA" id="ARBA00022692"/>
    </source>
</evidence>
<evidence type="ECO:0000256" key="12">
    <source>
        <dbReference type="HAMAP-Rule" id="MF_01811"/>
    </source>
</evidence>
<dbReference type="NCBIfam" id="TIGR03592">
    <property type="entry name" value="yidC_oxa1_cterm"/>
    <property type="match status" value="1"/>
</dbReference>
<name>A0A8J3EIK9_9BACI</name>
<keyword evidence="11 12" id="KW-0449">Lipoprotein</keyword>
<dbReference type="HAMAP" id="MF_01811">
    <property type="entry name" value="YidC_type2"/>
    <property type="match status" value="1"/>
</dbReference>
<keyword evidence="4 12" id="KW-0812">Transmembrane</keyword>
<comment type="similarity">
    <text evidence="12">Belongs to the OXA1/ALB3/YidC family. Type 2 subfamily.</text>
</comment>
<feature type="domain" description="Membrane insertase YidC/Oxa/ALB C-terminal" evidence="13">
    <location>
        <begin position="62"/>
        <end position="251"/>
    </location>
</feature>
<dbReference type="CDD" id="cd20070">
    <property type="entry name" value="5TM_YidC_Alb3"/>
    <property type="match status" value="1"/>
</dbReference>
<evidence type="ECO:0000256" key="5">
    <source>
        <dbReference type="ARBA" id="ARBA00022729"/>
    </source>
</evidence>
<dbReference type="GO" id="GO:0015031">
    <property type="term" value="P:protein transport"/>
    <property type="evidence" value="ECO:0007669"/>
    <property type="project" value="UniProtKB-KW"/>
</dbReference>
<dbReference type="InterPro" id="IPR047196">
    <property type="entry name" value="YidC_ALB_C"/>
</dbReference>
<feature type="transmembrane region" description="Helical" evidence="12">
    <location>
        <begin position="137"/>
        <end position="161"/>
    </location>
</feature>
<feature type="transmembrane region" description="Helical" evidence="12">
    <location>
        <begin position="181"/>
        <end position="198"/>
    </location>
</feature>
<dbReference type="PANTHER" id="PTHR12428:SF65">
    <property type="entry name" value="CYTOCHROME C OXIDASE ASSEMBLY PROTEIN COX18, MITOCHONDRIAL"/>
    <property type="match status" value="1"/>
</dbReference>
<protein>
    <recommendedName>
        <fullName evidence="12">Membrane protein insertase YidC</fullName>
    </recommendedName>
    <alternativeName>
        <fullName evidence="12">Foldase YidC</fullName>
    </alternativeName>
    <alternativeName>
        <fullName evidence="12">Membrane integrase YidC</fullName>
    </alternativeName>
    <alternativeName>
        <fullName evidence="12">Membrane protein YidC</fullName>
    </alternativeName>
</protein>
<dbReference type="Pfam" id="PF02096">
    <property type="entry name" value="60KD_IMP"/>
    <property type="match status" value="1"/>
</dbReference>
<keyword evidence="5 12" id="KW-0732">Signal</keyword>
<evidence type="ECO:0000256" key="8">
    <source>
        <dbReference type="ARBA" id="ARBA00023136"/>
    </source>
</evidence>
<keyword evidence="3 12" id="KW-1003">Cell membrane</keyword>
<dbReference type="EMBL" id="BMEV01000010">
    <property type="protein sequence ID" value="GGH71774.1"/>
    <property type="molecule type" value="Genomic_DNA"/>
</dbReference>
<dbReference type="GO" id="GO:0032977">
    <property type="term" value="F:membrane insertase activity"/>
    <property type="evidence" value="ECO:0007669"/>
    <property type="project" value="InterPro"/>
</dbReference>
<dbReference type="InterPro" id="IPR001708">
    <property type="entry name" value="YidC/ALB3/OXA1/COX18"/>
</dbReference>
<evidence type="ECO:0000313" key="14">
    <source>
        <dbReference type="EMBL" id="GGH71774.1"/>
    </source>
</evidence>
<evidence type="ECO:0000256" key="7">
    <source>
        <dbReference type="ARBA" id="ARBA00022989"/>
    </source>
</evidence>
<keyword evidence="6 12" id="KW-0653">Protein transport</keyword>
<keyword evidence="7 12" id="KW-1133">Transmembrane helix</keyword>
<keyword evidence="2 12" id="KW-0813">Transport</keyword>
<evidence type="ECO:0000313" key="15">
    <source>
        <dbReference type="Proteomes" id="UP000602050"/>
    </source>
</evidence>
<organism evidence="14 15">
    <name type="scientific">Compostibacillus humi</name>
    <dbReference type="NCBI Taxonomy" id="1245525"/>
    <lineage>
        <taxon>Bacteria</taxon>
        <taxon>Bacillati</taxon>
        <taxon>Bacillota</taxon>
        <taxon>Bacilli</taxon>
        <taxon>Bacillales</taxon>
        <taxon>Bacillaceae</taxon>
        <taxon>Compostibacillus</taxon>
    </lineage>
</organism>
<dbReference type="AlphaFoldDB" id="A0A8J3EIK9"/>
<dbReference type="PRINTS" id="PR00701">
    <property type="entry name" value="60KDINNERMP"/>
</dbReference>
<dbReference type="Proteomes" id="UP000602050">
    <property type="component" value="Unassembled WGS sequence"/>
</dbReference>
<evidence type="ECO:0000256" key="9">
    <source>
        <dbReference type="ARBA" id="ARBA00023139"/>
    </source>
</evidence>
<evidence type="ECO:0000259" key="13">
    <source>
        <dbReference type="Pfam" id="PF02096"/>
    </source>
</evidence>
<dbReference type="RefSeq" id="WP_188391090.1">
    <property type="nucleotide sequence ID" value="NZ_BMEV01000010.1"/>
</dbReference>
<reference evidence="14" key="1">
    <citation type="journal article" date="2014" name="Int. J. Syst. Evol. Microbiol.">
        <title>Complete genome sequence of Corynebacterium casei LMG S-19264T (=DSM 44701T), isolated from a smear-ripened cheese.</title>
        <authorList>
            <consortium name="US DOE Joint Genome Institute (JGI-PGF)"/>
            <person name="Walter F."/>
            <person name="Albersmeier A."/>
            <person name="Kalinowski J."/>
            <person name="Ruckert C."/>
        </authorList>
    </citation>
    <scope>NUCLEOTIDE SEQUENCE</scope>
    <source>
        <strain evidence="14">CGMCC 1.12360</strain>
    </source>
</reference>
<evidence type="ECO:0000256" key="10">
    <source>
        <dbReference type="ARBA" id="ARBA00023186"/>
    </source>
</evidence>
<dbReference type="GO" id="GO:0051205">
    <property type="term" value="P:protein insertion into membrane"/>
    <property type="evidence" value="ECO:0007669"/>
    <property type="project" value="TreeGrafter"/>
</dbReference>
<dbReference type="PANTHER" id="PTHR12428">
    <property type="entry name" value="OXA1"/>
    <property type="match status" value="1"/>
</dbReference>
<comment type="subcellular location">
    <subcellularLocation>
        <location evidence="1 12">Cell membrane</location>
        <topology evidence="1 12">Multi-pass membrane protein</topology>
    </subcellularLocation>
</comment>
<keyword evidence="9" id="KW-0564">Palmitate</keyword>
<dbReference type="GO" id="GO:0005886">
    <property type="term" value="C:plasma membrane"/>
    <property type="evidence" value="ECO:0007669"/>
    <property type="project" value="UniProtKB-SubCell"/>
</dbReference>
<reference evidence="14" key="2">
    <citation type="submission" date="2020-09" db="EMBL/GenBank/DDBJ databases">
        <authorList>
            <person name="Sun Q."/>
            <person name="Zhou Y."/>
        </authorList>
    </citation>
    <scope>NUCLEOTIDE SEQUENCE</scope>
    <source>
        <strain evidence="14">CGMCC 1.12360</strain>
    </source>
</reference>
<comment type="function">
    <text evidence="12">Required for the insertion and/or proper folding and/or complex formation of integral membrane proteins into the membrane. Involved in integration of membrane proteins that insert both dependently and independently of the Sec translocase complex, as well as at least some lipoproteins.</text>
</comment>
<keyword evidence="8 12" id="KW-0472">Membrane</keyword>